<name>A0A150RRB5_SORCE</name>
<gene>
    <name evidence="1" type="ORF">BE17_49740</name>
</gene>
<dbReference type="EMBL" id="JEMB01002203">
    <property type="protein sequence ID" value="KYF82807.1"/>
    <property type="molecule type" value="Genomic_DNA"/>
</dbReference>
<dbReference type="Proteomes" id="UP000075635">
    <property type="component" value="Unassembled WGS sequence"/>
</dbReference>
<evidence type="ECO:0000313" key="2">
    <source>
        <dbReference type="Proteomes" id="UP000075635"/>
    </source>
</evidence>
<dbReference type="AlphaFoldDB" id="A0A150RRB5"/>
<organism evidence="1 2">
    <name type="scientific">Sorangium cellulosum</name>
    <name type="common">Polyangium cellulosum</name>
    <dbReference type="NCBI Taxonomy" id="56"/>
    <lineage>
        <taxon>Bacteria</taxon>
        <taxon>Pseudomonadati</taxon>
        <taxon>Myxococcota</taxon>
        <taxon>Polyangia</taxon>
        <taxon>Polyangiales</taxon>
        <taxon>Polyangiaceae</taxon>
        <taxon>Sorangium</taxon>
    </lineage>
</organism>
<sequence>MVQVTLDEAVARLDELMSAARGGEAVVIVHEGAAVQLVPVPTPAATPGKRRNAGGAAGQIWMAPDFNAPLDDFEEYER</sequence>
<reference evidence="1 2" key="1">
    <citation type="submission" date="2014-02" db="EMBL/GenBank/DDBJ databases">
        <title>The small core and large imbalanced accessory genome model reveals a collaborative survival strategy of Sorangium cellulosum strains in nature.</title>
        <authorList>
            <person name="Han K."/>
            <person name="Peng R."/>
            <person name="Blom J."/>
            <person name="Li Y.-Z."/>
        </authorList>
    </citation>
    <scope>NUCLEOTIDE SEQUENCE [LARGE SCALE GENOMIC DNA]</scope>
    <source>
        <strain evidence="1 2">So0011-07</strain>
    </source>
</reference>
<proteinExistence type="predicted"/>
<protein>
    <submittedName>
        <fullName evidence="1">Uncharacterized protein</fullName>
    </submittedName>
</protein>
<accession>A0A150RRB5</accession>
<evidence type="ECO:0000313" key="1">
    <source>
        <dbReference type="EMBL" id="KYF82807.1"/>
    </source>
</evidence>
<comment type="caution">
    <text evidence="1">The sequence shown here is derived from an EMBL/GenBank/DDBJ whole genome shotgun (WGS) entry which is preliminary data.</text>
</comment>